<protein>
    <submittedName>
        <fullName evidence="1">Uncharacterized protein</fullName>
    </submittedName>
</protein>
<proteinExistence type="predicted"/>
<evidence type="ECO:0000313" key="1">
    <source>
        <dbReference type="EMBL" id="UBF22740.1"/>
    </source>
</evidence>
<name>A0AAE8XXY3_9CAUD</name>
<reference evidence="1" key="1">
    <citation type="submission" date="2021-05" db="EMBL/GenBank/DDBJ databases">
        <title>Diversity, taxonomy and evolution of archaeal viruses of the class Caudoviricetes.</title>
        <authorList>
            <person name="Liu Y."/>
            <person name="Demina T.A."/>
            <person name="Roux S."/>
            <person name="Aiewsakun P."/>
            <person name="Kazlauskas D."/>
            <person name="Simmonds P."/>
            <person name="Prangishvili D."/>
            <person name="Oksanen H.M."/>
            <person name="Krupovic M."/>
        </authorList>
    </citation>
    <scope>NUCLEOTIDE SEQUENCE</scope>
    <source>
        <strain evidence="1">HRTV-27/27</strain>
    </source>
</reference>
<dbReference type="Proteomes" id="UP000827260">
    <property type="component" value="Segment"/>
</dbReference>
<gene>
    <name evidence="1" type="ORF">HRTV-27_gp47</name>
</gene>
<accession>A0AAE8XXY3</accession>
<sequence length="192" mass="21233">MSHEIPDYFPDPRVETINLRNAGFPKTLPPHIPLLPELGERLVRASGPVADAIARRAIREGEEWKVDCGLSISIYNPGPPNGVFVVVIEEKADEGPLRDYYQCDAEDIPAYAASVMADRPDENPDEQWFISVVNDPALARGLEENGVGEFSRAVCEMIDQIPPEMACYGMPDSVQESDLPASDLFETTMELD</sequence>
<dbReference type="EMBL" id="MZ334522">
    <property type="protein sequence ID" value="UBF22740.1"/>
    <property type="molecule type" value="Genomic_DNA"/>
</dbReference>
<keyword evidence="2" id="KW-1185">Reference proteome</keyword>
<organism evidence="1 2">
    <name type="scientific">Halorubrum tailed virus 27</name>
    <dbReference type="NCBI Taxonomy" id="2878008"/>
    <lineage>
        <taxon>Viruses</taxon>
        <taxon>Duplodnaviria</taxon>
        <taxon>Heunggongvirae</taxon>
        <taxon>Uroviricota</taxon>
        <taxon>Caudoviricetes</taxon>
        <taxon>Thumleimavirales</taxon>
        <taxon>Hafunaviridae</taxon>
        <taxon>Minorvirus</taxon>
        <taxon>Minorvirus thailandense</taxon>
        <taxon>Minorvirus HRTV27</taxon>
    </lineage>
</organism>
<evidence type="ECO:0000313" key="2">
    <source>
        <dbReference type="Proteomes" id="UP000827260"/>
    </source>
</evidence>